<dbReference type="GO" id="GO:0016887">
    <property type="term" value="F:ATP hydrolysis activity"/>
    <property type="evidence" value="ECO:0007669"/>
    <property type="project" value="InterPro"/>
</dbReference>
<feature type="transmembrane region" description="Helical" evidence="9">
    <location>
        <begin position="279"/>
        <end position="298"/>
    </location>
</feature>
<dbReference type="InterPro" id="IPR003439">
    <property type="entry name" value="ABC_transporter-like_ATP-bd"/>
</dbReference>
<evidence type="ECO:0000313" key="12">
    <source>
        <dbReference type="EMBL" id="AMC93154.1"/>
    </source>
</evidence>
<organism evidence="12 13">
    <name type="scientific">Erysipelothrix larvae</name>
    <dbReference type="NCBI Taxonomy" id="1514105"/>
    <lineage>
        <taxon>Bacteria</taxon>
        <taxon>Bacillati</taxon>
        <taxon>Bacillota</taxon>
        <taxon>Erysipelotrichia</taxon>
        <taxon>Erysipelotrichales</taxon>
        <taxon>Erysipelotrichaceae</taxon>
        <taxon>Erysipelothrix</taxon>
    </lineage>
</organism>
<dbReference type="SMART" id="SM00382">
    <property type="entry name" value="AAA"/>
    <property type="match status" value="1"/>
</dbReference>
<dbReference type="PROSITE" id="PS50929">
    <property type="entry name" value="ABC_TM1F"/>
    <property type="match status" value="1"/>
</dbReference>
<keyword evidence="2" id="KW-0813">Transport</keyword>
<keyword evidence="6" id="KW-0067">ATP-binding</keyword>
<evidence type="ECO:0000259" key="11">
    <source>
        <dbReference type="PROSITE" id="PS50929"/>
    </source>
</evidence>
<keyword evidence="5" id="KW-0547">Nucleotide-binding</keyword>
<evidence type="ECO:0000256" key="7">
    <source>
        <dbReference type="ARBA" id="ARBA00022989"/>
    </source>
</evidence>
<feature type="transmembrane region" description="Helical" evidence="9">
    <location>
        <begin position="157"/>
        <end position="183"/>
    </location>
</feature>
<dbReference type="KEGG" id="erl:AOC36_03960"/>
<feature type="transmembrane region" description="Helical" evidence="9">
    <location>
        <begin position="12"/>
        <end position="31"/>
    </location>
</feature>
<keyword evidence="8 9" id="KW-0472">Membrane</keyword>
<dbReference type="SUPFAM" id="SSF90123">
    <property type="entry name" value="ABC transporter transmembrane region"/>
    <property type="match status" value="1"/>
</dbReference>
<dbReference type="PROSITE" id="PS00211">
    <property type="entry name" value="ABC_TRANSPORTER_1"/>
    <property type="match status" value="1"/>
</dbReference>
<feature type="domain" description="ABC transmembrane type-1" evidence="11">
    <location>
        <begin position="16"/>
        <end position="299"/>
    </location>
</feature>
<gene>
    <name evidence="12" type="ORF">AOC36_03960</name>
</gene>
<reference evidence="12 13" key="1">
    <citation type="submission" date="2015-10" db="EMBL/GenBank/DDBJ databases">
        <title>Erysipelothrix larvae sp. LV19 isolated from the larval gut of the rhinoceros beetle, Trypoxylus dichotomus.</title>
        <authorList>
            <person name="Lim S."/>
            <person name="Kim B.-C."/>
        </authorList>
    </citation>
    <scope>NUCLEOTIDE SEQUENCE [LARGE SCALE GENOMIC DNA]</scope>
    <source>
        <strain evidence="12 13">LV19</strain>
    </source>
</reference>
<dbReference type="SUPFAM" id="SSF52540">
    <property type="entry name" value="P-loop containing nucleoside triphosphate hydrolases"/>
    <property type="match status" value="1"/>
</dbReference>
<evidence type="ECO:0000256" key="4">
    <source>
        <dbReference type="ARBA" id="ARBA00022692"/>
    </source>
</evidence>
<dbReference type="PROSITE" id="PS50893">
    <property type="entry name" value="ABC_TRANSPORTER_2"/>
    <property type="match status" value="1"/>
</dbReference>
<proteinExistence type="predicted"/>
<dbReference type="STRING" id="1514105.AOC36_03960"/>
<feature type="transmembrane region" description="Helical" evidence="9">
    <location>
        <begin position="51"/>
        <end position="76"/>
    </location>
</feature>
<dbReference type="Pfam" id="PF00005">
    <property type="entry name" value="ABC_tran"/>
    <property type="match status" value="1"/>
</dbReference>
<name>A0A0X8GZC6_9FIRM</name>
<comment type="subcellular location">
    <subcellularLocation>
        <location evidence="1">Cell membrane</location>
        <topology evidence="1">Multi-pass membrane protein</topology>
    </subcellularLocation>
</comment>
<sequence>MKKLFSIFKPSIPLALVGVVMVGSVALIELYQIQLMAQIIDVGIANQDMSVIVRVGSLMVGLALIGAVIAVLGLIIPAHVSTLFGFNLRLYLFDKIQNFSVKNVNKFSSASLVTRLTNDIDVVSRTLMTILRLLVRAPILMVSAVYMTYITNKELSYVMLVAIVILSTILVTVIQLGFSRFVFLQEKVDQLNRKIQESLVNIRVIKSFVREDFEDEGFEKENEAFYNAAMRANLLMLISNPALMAAINFATIIIVYMSSFLIIDSQILQIGDLLVFVNYLRFTMFSMMMLSFVFTMVTRSKASLIRIKEVIVEPIDITNPIEPTRVSKESGTIEFKNVSFNYFGHEADDVLSDINLHIQKGEHIGIIGSTGAGKSTLVNLLVRLVDVSQGEILLNGTDIRHMDVFELRSHFGFVPQKNVLFSGTIADNLKFGSQLVDEDAMIKATQTASIYDFINNSKDQFESTVVQGGTNFSGGQRQRLCIARALAINPNILVLDDSTSALDAATESAVMKAIDDNYPTLTLINIAQKISSVRMMDRIVVLNEGQIVGLGTHDDLLEHCTVYQEIYESQMRKEASYE</sequence>
<evidence type="ECO:0000256" key="3">
    <source>
        <dbReference type="ARBA" id="ARBA00022475"/>
    </source>
</evidence>
<accession>A0A0X8GZC6</accession>
<feature type="domain" description="ABC transporter" evidence="10">
    <location>
        <begin position="333"/>
        <end position="569"/>
    </location>
</feature>
<evidence type="ECO:0000259" key="10">
    <source>
        <dbReference type="PROSITE" id="PS50893"/>
    </source>
</evidence>
<dbReference type="InterPro" id="IPR017871">
    <property type="entry name" value="ABC_transporter-like_CS"/>
</dbReference>
<evidence type="ECO:0000313" key="13">
    <source>
        <dbReference type="Proteomes" id="UP000063781"/>
    </source>
</evidence>
<dbReference type="EMBL" id="CP013213">
    <property type="protein sequence ID" value="AMC93154.1"/>
    <property type="molecule type" value="Genomic_DNA"/>
</dbReference>
<dbReference type="InterPro" id="IPR036640">
    <property type="entry name" value="ABC1_TM_sf"/>
</dbReference>
<keyword evidence="13" id="KW-1185">Reference proteome</keyword>
<evidence type="ECO:0000256" key="8">
    <source>
        <dbReference type="ARBA" id="ARBA00023136"/>
    </source>
</evidence>
<keyword evidence="7 9" id="KW-1133">Transmembrane helix</keyword>
<feature type="transmembrane region" description="Helical" evidence="9">
    <location>
        <begin position="133"/>
        <end position="151"/>
    </location>
</feature>
<dbReference type="PANTHER" id="PTHR43394:SF1">
    <property type="entry name" value="ATP-BINDING CASSETTE SUB-FAMILY B MEMBER 10, MITOCHONDRIAL"/>
    <property type="match status" value="1"/>
</dbReference>
<feature type="transmembrane region" description="Helical" evidence="9">
    <location>
        <begin position="234"/>
        <end position="259"/>
    </location>
</feature>
<evidence type="ECO:0000256" key="9">
    <source>
        <dbReference type="SAM" id="Phobius"/>
    </source>
</evidence>
<evidence type="ECO:0000256" key="6">
    <source>
        <dbReference type="ARBA" id="ARBA00022840"/>
    </source>
</evidence>
<protein>
    <submittedName>
        <fullName evidence="12">Multidrug ABC transporter permease</fullName>
    </submittedName>
</protein>
<keyword evidence="4 9" id="KW-0812">Transmembrane</keyword>
<dbReference type="OrthoDB" id="9762778at2"/>
<dbReference type="InterPro" id="IPR011527">
    <property type="entry name" value="ABC1_TM_dom"/>
</dbReference>
<dbReference type="RefSeq" id="WP_067631649.1">
    <property type="nucleotide sequence ID" value="NZ_CP013213.1"/>
</dbReference>
<dbReference type="GO" id="GO:0005886">
    <property type="term" value="C:plasma membrane"/>
    <property type="evidence" value="ECO:0007669"/>
    <property type="project" value="UniProtKB-SubCell"/>
</dbReference>
<dbReference type="Gene3D" id="3.40.50.300">
    <property type="entry name" value="P-loop containing nucleotide triphosphate hydrolases"/>
    <property type="match status" value="1"/>
</dbReference>
<evidence type="ECO:0000256" key="1">
    <source>
        <dbReference type="ARBA" id="ARBA00004651"/>
    </source>
</evidence>
<dbReference type="Gene3D" id="1.20.1560.10">
    <property type="entry name" value="ABC transporter type 1, transmembrane domain"/>
    <property type="match status" value="1"/>
</dbReference>
<dbReference type="InterPro" id="IPR039421">
    <property type="entry name" value="Type_1_exporter"/>
</dbReference>
<evidence type="ECO:0000256" key="2">
    <source>
        <dbReference type="ARBA" id="ARBA00022448"/>
    </source>
</evidence>
<keyword evidence="3" id="KW-1003">Cell membrane</keyword>
<dbReference type="Pfam" id="PF00664">
    <property type="entry name" value="ABC_membrane"/>
    <property type="match status" value="1"/>
</dbReference>
<dbReference type="InterPro" id="IPR003593">
    <property type="entry name" value="AAA+_ATPase"/>
</dbReference>
<dbReference type="GO" id="GO:0005524">
    <property type="term" value="F:ATP binding"/>
    <property type="evidence" value="ECO:0007669"/>
    <property type="project" value="UniProtKB-KW"/>
</dbReference>
<dbReference type="GO" id="GO:0015421">
    <property type="term" value="F:ABC-type oligopeptide transporter activity"/>
    <property type="evidence" value="ECO:0007669"/>
    <property type="project" value="TreeGrafter"/>
</dbReference>
<dbReference type="InterPro" id="IPR027417">
    <property type="entry name" value="P-loop_NTPase"/>
</dbReference>
<dbReference type="AlphaFoldDB" id="A0A0X8GZC6"/>
<dbReference type="FunFam" id="3.40.50.300:FF:000221">
    <property type="entry name" value="Multidrug ABC transporter ATP-binding protein"/>
    <property type="match status" value="1"/>
</dbReference>
<evidence type="ECO:0000256" key="5">
    <source>
        <dbReference type="ARBA" id="ARBA00022741"/>
    </source>
</evidence>
<dbReference type="Proteomes" id="UP000063781">
    <property type="component" value="Chromosome"/>
</dbReference>
<dbReference type="CDD" id="cd18548">
    <property type="entry name" value="ABC_6TM_Tm287_like"/>
    <property type="match status" value="1"/>
</dbReference>
<dbReference type="PANTHER" id="PTHR43394">
    <property type="entry name" value="ATP-DEPENDENT PERMEASE MDL1, MITOCHONDRIAL"/>
    <property type="match status" value="1"/>
</dbReference>